<proteinExistence type="predicted"/>
<evidence type="ECO:0000313" key="2">
    <source>
        <dbReference type="EMBL" id="UJO16204.1"/>
    </source>
</evidence>
<feature type="compositionally biased region" description="Low complexity" evidence="1">
    <location>
        <begin position="1"/>
        <end position="18"/>
    </location>
</feature>
<feature type="compositionally biased region" description="Low complexity" evidence="1">
    <location>
        <begin position="44"/>
        <end position="61"/>
    </location>
</feature>
<feature type="region of interest" description="Disordered" evidence="1">
    <location>
        <begin position="98"/>
        <end position="118"/>
    </location>
</feature>
<organism evidence="2 3">
    <name type="scientific">Passalora fulva</name>
    <name type="common">Tomato leaf mold</name>
    <name type="synonym">Cladosporium fulvum</name>
    <dbReference type="NCBI Taxonomy" id="5499"/>
    <lineage>
        <taxon>Eukaryota</taxon>
        <taxon>Fungi</taxon>
        <taxon>Dikarya</taxon>
        <taxon>Ascomycota</taxon>
        <taxon>Pezizomycotina</taxon>
        <taxon>Dothideomycetes</taxon>
        <taxon>Dothideomycetidae</taxon>
        <taxon>Mycosphaerellales</taxon>
        <taxon>Mycosphaerellaceae</taxon>
        <taxon>Fulvia</taxon>
    </lineage>
</organism>
<accession>A0A9Q8LF16</accession>
<feature type="region of interest" description="Disordered" evidence="1">
    <location>
        <begin position="1"/>
        <end position="72"/>
    </location>
</feature>
<keyword evidence="3" id="KW-1185">Reference proteome</keyword>
<dbReference type="RefSeq" id="XP_047760570.1">
    <property type="nucleotide sequence ID" value="XM_047903285.1"/>
</dbReference>
<dbReference type="EMBL" id="CP090166">
    <property type="protein sequence ID" value="UJO16204.1"/>
    <property type="molecule type" value="Genomic_DNA"/>
</dbReference>
<dbReference type="GeneID" id="71984015"/>
<feature type="compositionally biased region" description="Basic and acidic residues" evidence="1">
    <location>
        <begin position="98"/>
        <end position="109"/>
    </location>
</feature>
<evidence type="ECO:0000313" key="3">
    <source>
        <dbReference type="Proteomes" id="UP000756132"/>
    </source>
</evidence>
<reference evidence="2" key="2">
    <citation type="journal article" date="2022" name="Microb. Genom.">
        <title>A chromosome-scale genome assembly of the tomato pathogen Cladosporium fulvum reveals a compartmentalized genome architecture and the presence of a dispensable chromosome.</title>
        <authorList>
            <person name="Zaccaron A.Z."/>
            <person name="Chen L.H."/>
            <person name="Samaras A."/>
            <person name="Stergiopoulos I."/>
        </authorList>
    </citation>
    <scope>NUCLEOTIDE SEQUENCE</scope>
    <source>
        <strain evidence="2">Race5_Kim</strain>
    </source>
</reference>
<reference evidence="2" key="1">
    <citation type="submission" date="2021-12" db="EMBL/GenBank/DDBJ databases">
        <authorList>
            <person name="Zaccaron A."/>
            <person name="Stergiopoulos I."/>
        </authorList>
    </citation>
    <scope>NUCLEOTIDE SEQUENCE</scope>
    <source>
        <strain evidence="2">Race5_Kim</strain>
    </source>
</reference>
<protein>
    <submittedName>
        <fullName evidence="2">Uncharacterized protein</fullName>
    </submittedName>
</protein>
<gene>
    <name evidence="2" type="ORF">CLAFUR5_04137</name>
</gene>
<name>A0A9Q8LF16_PASFU</name>
<dbReference type="Proteomes" id="UP000756132">
    <property type="component" value="Chromosome 4"/>
</dbReference>
<evidence type="ECO:0000256" key="1">
    <source>
        <dbReference type="SAM" id="MobiDB-lite"/>
    </source>
</evidence>
<sequence>MADSTAPATATTTTSPPAQWQGTLAFGNRRHSPGRQVTQHRELLPPSLSATAAASSSSSSEESVRRPPVARAERQYRIAVRAWEGRRRRAQQDFRRRLLESQHEAQQREEENEDIEEVNSILGGADGSVELGYEGMLALLEFMALAVEVER</sequence>
<dbReference type="AlphaFoldDB" id="A0A9Q8LF16"/>
<dbReference type="KEGG" id="ffu:CLAFUR5_04137"/>